<feature type="domain" description="Major facilitator superfamily (MFS) profile" evidence="8">
    <location>
        <begin position="1"/>
        <end position="408"/>
    </location>
</feature>
<keyword evidence="6 7" id="KW-0472">Membrane</keyword>
<feature type="transmembrane region" description="Helical" evidence="7">
    <location>
        <begin position="297"/>
        <end position="314"/>
    </location>
</feature>
<feature type="transmembrane region" description="Helical" evidence="7">
    <location>
        <begin position="55"/>
        <end position="77"/>
    </location>
</feature>
<feature type="transmembrane region" description="Helical" evidence="7">
    <location>
        <begin position="116"/>
        <end position="139"/>
    </location>
</feature>
<evidence type="ECO:0000256" key="4">
    <source>
        <dbReference type="ARBA" id="ARBA00022692"/>
    </source>
</evidence>
<evidence type="ECO:0000313" key="9">
    <source>
        <dbReference type="EMBL" id="GAA3874029.1"/>
    </source>
</evidence>
<dbReference type="Gene3D" id="1.20.1250.20">
    <property type="entry name" value="MFS general substrate transporter like domains"/>
    <property type="match status" value="1"/>
</dbReference>
<dbReference type="InterPro" id="IPR036259">
    <property type="entry name" value="MFS_trans_sf"/>
</dbReference>
<evidence type="ECO:0000256" key="7">
    <source>
        <dbReference type="SAM" id="Phobius"/>
    </source>
</evidence>
<dbReference type="InterPro" id="IPR020846">
    <property type="entry name" value="MFS_dom"/>
</dbReference>
<protein>
    <submittedName>
        <fullName evidence="9">MFS transporter</fullName>
    </submittedName>
</protein>
<feature type="transmembrane region" description="Helical" evidence="7">
    <location>
        <begin position="234"/>
        <end position="255"/>
    </location>
</feature>
<evidence type="ECO:0000256" key="3">
    <source>
        <dbReference type="ARBA" id="ARBA00022475"/>
    </source>
</evidence>
<feature type="transmembrane region" description="Helical" evidence="7">
    <location>
        <begin position="383"/>
        <end position="407"/>
    </location>
</feature>
<dbReference type="CDD" id="cd06173">
    <property type="entry name" value="MFS_MefA_like"/>
    <property type="match status" value="1"/>
</dbReference>
<feature type="transmembrane region" description="Helical" evidence="7">
    <location>
        <begin position="355"/>
        <end position="377"/>
    </location>
</feature>
<dbReference type="Proteomes" id="UP001501563">
    <property type="component" value="Unassembled WGS sequence"/>
</dbReference>
<evidence type="ECO:0000313" key="10">
    <source>
        <dbReference type="Proteomes" id="UP001501563"/>
    </source>
</evidence>
<evidence type="ECO:0000256" key="5">
    <source>
        <dbReference type="ARBA" id="ARBA00022989"/>
    </source>
</evidence>
<dbReference type="Pfam" id="PF05977">
    <property type="entry name" value="MFS_3"/>
    <property type="match status" value="1"/>
</dbReference>
<evidence type="ECO:0000256" key="2">
    <source>
        <dbReference type="ARBA" id="ARBA00022448"/>
    </source>
</evidence>
<organism evidence="9 10">
    <name type="scientific">Streptomyces lannensis</name>
    <dbReference type="NCBI Taxonomy" id="766498"/>
    <lineage>
        <taxon>Bacteria</taxon>
        <taxon>Bacillati</taxon>
        <taxon>Actinomycetota</taxon>
        <taxon>Actinomycetes</taxon>
        <taxon>Kitasatosporales</taxon>
        <taxon>Streptomycetaceae</taxon>
        <taxon>Streptomyces</taxon>
    </lineage>
</organism>
<dbReference type="EMBL" id="BAAAZA010000012">
    <property type="protein sequence ID" value="GAA3874029.1"/>
    <property type="molecule type" value="Genomic_DNA"/>
</dbReference>
<evidence type="ECO:0000259" key="8">
    <source>
        <dbReference type="PROSITE" id="PS50850"/>
    </source>
</evidence>
<accession>A0ABP7KFD5</accession>
<comment type="subcellular location">
    <subcellularLocation>
        <location evidence="1">Cell membrane</location>
        <topology evidence="1">Multi-pass membrane protein</topology>
    </subcellularLocation>
</comment>
<feature type="transmembrane region" description="Helical" evidence="7">
    <location>
        <begin position="181"/>
        <end position="199"/>
    </location>
</feature>
<evidence type="ECO:0000256" key="1">
    <source>
        <dbReference type="ARBA" id="ARBA00004651"/>
    </source>
</evidence>
<name>A0ABP7KFD5_9ACTN</name>
<keyword evidence="10" id="KW-1185">Reference proteome</keyword>
<keyword evidence="5 7" id="KW-1133">Transmembrane helix</keyword>
<evidence type="ECO:0000256" key="6">
    <source>
        <dbReference type="ARBA" id="ARBA00023136"/>
    </source>
</evidence>
<comment type="caution">
    <text evidence="9">The sequence shown here is derived from an EMBL/GenBank/DDBJ whole genome shotgun (WGS) entry which is preliminary data.</text>
</comment>
<dbReference type="PANTHER" id="PTHR23513">
    <property type="entry name" value="INTEGRAL MEMBRANE EFFLUX PROTEIN-RELATED"/>
    <property type="match status" value="1"/>
</dbReference>
<feature type="transmembrane region" description="Helical" evidence="7">
    <location>
        <begin position="267"/>
        <end position="285"/>
    </location>
</feature>
<reference evidence="10" key="1">
    <citation type="journal article" date="2019" name="Int. J. Syst. Evol. Microbiol.">
        <title>The Global Catalogue of Microorganisms (GCM) 10K type strain sequencing project: providing services to taxonomists for standard genome sequencing and annotation.</title>
        <authorList>
            <consortium name="The Broad Institute Genomics Platform"/>
            <consortium name="The Broad Institute Genome Sequencing Center for Infectious Disease"/>
            <person name="Wu L."/>
            <person name="Ma J."/>
        </authorList>
    </citation>
    <scope>NUCLEOTIDE SEQUENCE [LARGE SCALE GENOMIC DNA]</scope>
    <source>
        <strain evidence="10">JCM 16578</strain>
    </source>
</reference>
<dbReference type="PANTHER" id="PTHR23513:SF11">
    <property type="entry name" value="STAPHYLOFERRIN A TRANSPORTER"/>
    <property type="match status" value="1"/>
</dbReference>
<keyword evidence="4 7" id="KW-0812">Transmembrane</keyword>
<dbReference type="SUPFAM" id="SSF103473">
    <property type="entry name" value="MFS general substrate transporter"/>
    <property type="match status" value="1"/>
</dbReference>
<keyword evidence="2" id="KW-0813">Transport</keyword>
<keyword evidence="3" id="KW-1003">Cell membrane</keyword>
<feature type="transmembrane region" description="Helical" evidence="7">
    <location>
        <begin position="89"/>
        <end position="110"/>
    </location>
</feature>
<dbReference type="InterPro" id="IPR010290">
    <property type="entry name" value="TM_effector"/>
</dbReference>
<proteinExistence type="predicted"/>
<gene>
    <name evidence="9" type="ORF">GCM10022207_44530</name>
</gene>
<dbReference type="PROSITE" id="PS50850">
    <property type="entry name" value="MFS"/>
    <property type="match status" value="1"/>
</dbReference>
<sequence length="538" mass="56790">MDGAVSAIRQRTRVSGGPLGDPTYRMLWAAQLGSAVGGWMQAVGAQWMLVHRPGAATWVSLVQAASLLPVMFVSLPAGVLADVLDRRRLLIGVQSAMTVLAALLTLLTATGRTTPAVLIAFTFLLGCGQAVGNPAWQAIQPELVPREQIPAAAALGSLSVNVARAVGPALAGLLLTFTSTWVLFGINAVSFTAVILALLRWRRSGEERAAPEAVVAALHAGGRYVRHAPGVRRILWRAALFVLPASALWALLPVIASVRLHQGSGGYGLLLAALGAGAVAGALGMGRLRKKLTGNQLLLSSGLLYGAGVLATAYSTSLLVVTAVSVVTGSGWLVTLSTLNTSMQLTLPAWVRARALAVYLIVFLGGQGVGSLLWGFVARPLGAQGALVLAGLLLVAAAASLPLLPLLPDTGTLDRTVSAHWPEPALVFDTVGDTGPVLVEVVYEVDPEELSEFLTAAERLSRSRRRTGATRWRLYQDAADPVKVYEVFEVPSWDEHLRQHHERTTGFDQEVLERVRSLSRTEPRLRHLLPAGSATAGG</sequence>